<organism evidence="1 2">
    <name type="scientific">Pneumocystis oryctolagi</name>
    <dbReference type="NCBI Taxonomy" id="42067"/>
    <lineage>
        <taxon>Eukaryota</taxon>
        <taxon>Fungi</taxon>
        <taxon>Dikarya</taxon>
        <taxon>Ascomycota</taxon>
        <taxon>Taphrinomycotina</taxon>
        <taxon>Pneumocystomycetes</taxon>
        <taxon>Pneumocystaceae</taxon>
        <taxon>Pneumocystis</taxon>
    </lineage>
</organism>
<reference evidence="1 2" key="1">
    <citation type="journal article" date="2021" name="Commun. Biol.">
        <title>Genomic insights into the host specific adaptation of the Pneumocystis genus.</title>
        <authorList>
            <person name="Cisse O.H."/>
            <person name="Ma L."/>
            <person name="Dekker J.P."/>
            <person name="Khil P.P."/>
            <person name="Youn J.-H."/>
            <person name="Brenchley J.M."/>
            <person name="Blair R."/>
            <person name="Pahar B."/>
            <person name="Chabe M."/>
            <person name="Van Rompay K.K.A."/>
            <person name="Keesler R."/>
            <person name="Sukura A."/>
            <person name="Hirsch V."/>
            <person name="Kutty G."/>
            <person name="Liu Y."/>
            <person name="Peng L."/>
            <person name="Chen J."/>
            <person name="Song J."/>
            <person name="Weissenbacher-Lang C."/>
            <person name="Xu J."/>
            <person name="Upham N.S."/>
            <person name="Stajich J.E."/>
            <person name="Cuomo C.A."/>
            <person name="Cushion M.T."/>
            <person name="Kovacs J.A."/>
        </authorList>
    </citation>
    <scope>NUCLEOTIDE SEQUENCE [LARGE SCALE GENOMIC DNA]</scope>
    <source>
        <strain evidence="1 2">RABM</strain>
    </source>
</reference>
<keyword evidence="2" id="KW-1185">Reference proteome</keyword>
<evidence type="ECO:0000313" key="2">
    <source>
        <dbReference type="Proteomes" id="UP000768646"/>
    </source>
</evidence>
<dbReference type="EMBL" id="JABTEG010000005">
    <property type="protein sequence ID" value="KAG4304918.1"/>
    <property type="molecule type" value="Genomic_DNA"/>
</dbReference>
<sequence>MYTFRKRLHIHNMQYLALLSSVTSLYDPKSRVQLVNQKKLEEIIKTSKHLSVVKFFAPWCGYCKQFAPAYSTFAEKVSDFINAVDCDDQANALLCSTYEVKGFPTVKLLIPSKNGLKVEDFQGQRTFNGLMDASVSKIPHFIEKIEDNITSFLNKHKKKAKLLLFTTKKTLNGFFKTLSVDFQDHIVFASIHESYKEAAEVFTISTFPTIVFIPGEGEDPVVYSADEMNYKSIRSFLEKYVPIEEIKSEKIPDQAKENKNSILEELQTIDEFIENVIGISSSVSDFDFFNKISKKHKKFRYFYVNSTKEIVNTMSEALEITLDEPKIILVNGKKNWYIEIIGHSTVDQLLELISKITLGDKIEKKKLSKKIIDMVPKIKNKEL</sequence>
<evidence type="ECO:0000313" key="1">
    <source>
        <dbReference type="EMBL" id="KAG4304918.1"/>
    </source>
</evidence>
<protein>
    <submittedName>
        <fullName evidence="1">Uncharacterized protein</fullName>
    </submittedName>
</protein>
<accession>A0ACB7CBH4</accession>
<proteinExistence type="predicted"/>
<comment type="caution">
    <text evidence="1">The sequence shown here is derived from an EMBL/GenBank/DDBJ whole genome shotgun (WGS) entry which is preliminary data.</text>
</comment>
<name>A0ACB7CBH4_9ASCO</name>
<gene>
    <name evidence="1" type="ORF">PORY_001593</name>
</gene>
<dbReference type="Proteomes" id="UP000768646">
    <property type="component" value="Unassembled WGS sequence"/>
</dbReference>